<protein>
    <submittedName>
        <fullName evidence="1">Uncharacterized protein</fullName>
    </submittedName>
</protein>
<dbReference type="EMBL" id="QZAR01000146">
    <property type="protein sequence ID" value="THW86598.1"/>
    <property type="molecule type" value="Genomic_DNA"/>
</dbReference>
<gene>
    <name evidence="1" type="ORF">D6D15_07271</name>
</gene>
<evidence type="ECO:0000313" key="2">
    <source>
        <dbReference type="Proteomes" id="UP000304928"/>
    </source>
</evidence>
<dbReference type="AlphaFoldDB" id="A0A4S9B1P0"/>
<accession>A0A4S9B1P0</accession>
<dbReference type="Proteomes" id="UP000304928">
    <property type="component" value="Unassembled WGS sequence"/>
</dbReference>
<name>A0A4S9B1P0_AURPU</name>
<reference evidence="1 2" key="1">
    <citation type="submission" date="2018-10" db="EMBL/GenBank/DDBJ databases">
        <title>Fifty Aureobasidium pullulans genomes reveal a recombining polyextremotolerant generalist.</title>
        <authorList>
            <person name="Gostincar C."/>
            <person name="Turk M."/>
            <person name="Zajc J."/>
            <person name="Gunde-Cimerman N."/>
        </authorList>
    </citation>
    <scope>NUCLEOTIDE SEQUENCE [LARGE SCALE GENOMIC DNA]</scope>
    <source>
        <strain evidence="1 2">EXF-10507</strain>
    </source>
</reference>
<comment type="caution">
    <text evidence="1">The sequence shown here is derived from an EMBL/GenBank/DDBJ whole genome shotgun (WGS) entry which is preliminary data.</text>
</comment>
<sequence length="120" mass="14254">MTEEQKHFSEHYPLHVYFKVDKLRVPTLEEAIREYELAKAALFAYQEKTSLISGQTQAFLDRCHAAEALIRHPRFWAERAHSPDAMRTTEERHHLERRLLEQPTLSSQLYIPQDQRQTIP</sequence>
<evidence type="ECO:0000313" key="1">
    <source>
        <dbReference type="EMBL" id="THW86598.1"/>
    </source>
</evidence>
<proteinExistence type="predicted"/>
<organism evidence="1 2">
    <name type="scientific">Aureobasidium pullulans</name>
    <name type="common">Black yeast</name>
    <name type="synonym">Pullularia pullulans</name>
    <dbReference type="NCBI Taxonomy" id="5580"/>
    <lineage>
        <taxon>Eukaryota</taxon>
        <taxon>Fungi</taxon>
        <taxon>Dikarya</taxon>
        <taxon>Ascomycota</taxon>
        <taxon>Pezizomycotina</taxon>
        <taxon>Dothideomycetes</taxon>
        <taxon>Dothideomycetidae</taxon>
        <taxon>Dothideales</taxon>
        <taxon>Saccotheciaceae</taxon>
        <taxon>Aureobasidium</taxon>
    </lineage>
</organism>